<dbReference type="GO" id="GO:0016787">
    <property type="term" value="F:hydrolase activity"/>
    <property type="evidence" value="ECO:0007669"/>
    <property type="project" value="UniProtKB-KW"/>
</dbReference>
<evidence type="ECO:0000313" key="8">
    <source>
        <dbReference type="Proteomes" id="UP000616885"/>
    </source>
</evidence>
<evidence type="ECO:0000256" key="4">
    <source>
        <dbReference type="ARBA" id="ARBA00022801"/>
    </source>
</evidence>
<dbReference type="SUPFAM" id="SSF56281">
    <property type="entry name" value="Metallo-hydrolase/oxidoreductase"/>
    <property type="match status" value="1"/>
</dbReference>
<name>A0A8H7KEW1_BIOOC</name>
<evidence type="ECO:0000256" key="1">
    <source>
        <dbReference type="ARBA" id="ARBA00001947"/>
    </source>
</evidence>
<dbReference type="AlphaFoldDB" id="A0A8H7KEW1"/>
<dbReference type="InterPro" id="IPR051013">
    <property type="entry name" value="MBL_superfamily_lactonases"/>
</dbReference>
<dbReference type="GO" id="GO:0046872">
    <property type="term" value="F:metal ion binding"/>
    <property type="evidence" value="ECO:0007669"/>
    <property type="project" value="UniProtKB-KW"/>
</dbReference>
<evidence type="ECO:0000259" key="6">
    <source>
        <dbReference type="SMART" id="SM00849"/>
    </source>
</evidence>
<keyword evidence="5" id="KW-0862">Zinc</keyword>
<dbReference type="InterPro" id="IPR001279">
    <property type="entry name" value="Metallo-B-lactamas"/>
</dbReference>
<reference evidence="7" key="1">
    <citation type="submission" date="2020-10" db="EMBL/GenBank/DDBJ databases">
        <title>High-Quality Genome Resource of Clonostachys rosea strain S41 by Oxford Nanopore Long-Read Sequencing.</title>
        <authorList>
            <person name="Wang H."/>
        </authorList>
    </citation>
    <scope>NUCLEOTIDE SEQUENCE</scope>
    <source>
        <strain evidence="7">S41</strain>
    </source>
</reference>
<dbReference type="PANTHER" id="PTHR42978">
    <property type="entry name" value="QUORUM-QUENCHING LACTONASE YTNP-RELATED-RELATED"/>
    <property type="match status" value="1"/>
</dbReference>
<dbReference type="Gene3D" id="3.60.15.10">
    <property type="entry name" value="Ribonuclease Z/Hydroxyacylglutathione hydrolase-like"/>
    <property type="match status" value="1"/>
</dbReference>
<dbReference type="CDD" id="cd07729">
    <property type="entry name" value="AHL_lactonase_MBL-fold"/>
    <property type="match status" value="1"/>
</dbReference>
<sequence length="299" mass="33493">MAYKNVNMNVLLLTRSYGTFTFLDKAYIIFTIQLLDLGHLDCEATALYSGANSTGVGKGPIEHERRDAVMISALLSHPAVGLILFDVGSCEDIIKNWHPAIAECTPRQWEKGVHDLPSAIKATGAGTIEDVKAVVISHLHYDHAGGLENFMGTDVEIWCHEEELKYAFWSCATGMDRAFMVPHYLVPDKLNWKTFKRETFDIWPGVKLHHVPGHTPGSIMMELTMEKAGTVLLTSDLFHVKENFEDGIPQSGPLIRDYTAWYRSSEFAKHLANQKGAKVVLGHENKYFEAMPRSPAFTE</sequence>
<keyword evidence="4" id="KW-0378">Hydrolase</keyword>
<comment type="caution">
    <text evidence="7">The sequence shown here is derived from an EMBL/GenBank/DDBJ whole genome shotgun (WGS) entry which is preliminary data.</text>
</comment>
<comment type="similarity">
    <text evidence="2">Belongs to the metallo-beta-lactamase superfamily.</text>
</comment>
<accession>A0A8H7KEW1</accession>
<feature type="domain" description="Metallo-beta-lactamase" evidence="6">
    <location>
        <begin position="69"/>
        <end position="283"/>
    </location>
</feature>
<gene>
    <name evidence="7" type="ORF">IM811_017103</name>
</gene>
<protein>
    <recommendedName>
        <fullName evidence="6">Metallo-beta-lactamase domain-containing protein</fullName>
    </recommendedName>
</protein>
<dbReference type="Pfam" id="PF00753">
    <property type="entry name" value="Lactamase_B"/>
    <property type="match status" value="1"/>
</dbReference>
<dbReference type="InterPro" id="IPR036866">
    <property type="entry name" value="RibonucZ/Hydroxyglut_hydro"/>
</dbReference>
<comment type="cofactor">
    <cofactor evidence="1">
        <name>Zn(2+)</name>
        <dbReference type="ChEBI" id="CHEBI:29105"/>
    </cofactor>
</comment>
<organism evidence="7 8">
    <name type="scientific">Bionectria ochroleuca</name>
    <name type="common">Gliocladium roseum</name>
    <dbReference type="NCBI Taxonomy" id="29856"/>
    <lineage>
        <taxon>Eukaryota</taxon>
        <taxon>Fungi</taxon>
        <taxon>Dikarya</taxon>
        <taxon>Ascomycota</taxon>
        <taxon>Pezizomycotina</taxon>
        <taxon>Sordariomycetes</taxon>
        <taxon>Hypocreomycetidae</taxon>
        <taxon>Hypocreales</taxon>
        <taxon>Bionectriaceae</taxon>
        <taxon>Clonostachys</taxon>
    </lineage>
</organism>
<evidence type="ECO:0000313" key="7">
    <source>
        <dbReference type="EMBL" id="KAF9749308.1"/>
    </source>
</evidence>
<dbReference type="SMART" id="SM00849">
    <property type="entry name" value="Lactamase_B"/>
    <property type="match status" value="1"/>
</dbReference>
<keyword evidence="3" id="KW-0479">Metal-binding</keyword>
<dbReference type="PANTHER" id="PTHR42978:SF2">
    <property type="entry name" value="102 KBASES UNSTABLE REGION: FROM 1 TO 119443"/>
    <property type="match status" value="1"/>
</dbReference>
<dbReference type="Proteomes" id="UP000616885">
    <property type="component" value="Unassembled WGS sequence"/>
</dbReference>
<proteinExistence type="inferred from homology"/>
<evidence type="ECO:0000256" key="5">
    <source>
        <dbReference type="ARBA" id="ARBA00022833"/>
    </source>
</evidence>
<evidence type="ECO:0000256" key="2">
    <source>
        <dbReference type="ARBA" id="ARBA00007749"/>
    </source>
</evidence>
<evidence type="ECO:0000256" key="3">
    <source>
        <dbReference type="ARBA" id="ARBA00022723"/>
    </source>
</evidence>
<dbReference type="EMBL" id="JADCTT010000008">
    <property type="protein sequence ID" value="KAF9749308.1"/>
    <property type="molecule type" value="Genomic_DNA"/>
</dbReference>